<accession>A0A1G9YEL0</accession>
<dbReference type="RefSeq" id="WP_084313048.1">
    <property type="nucleotide sequence ID" value="NZ_FNIJ01000001.1"/>
</dbReference>
<dbReference type="AlphaFoldDB" id="A0A1G9YEL0"/>
<evidence type="ECO:0000256" key="2">
    <source>
        <dbReference type="SAM" id="SignalP"/>
    </source>
</evidence>
<evidence type="ECO:0000313" key="4">
    <source>
        <dbReference type="Proteomes" id="UP000242957"/>
    </source>
</evidence>
<feature type="signal peptide" evidence="2">
    <location>
        <begin position="1"/>
        <end position="22"/>
    </location>
</feature>
<gene>
    <name evidence="3" type="ORF">SAMN05216193_10128</name>
</gene>
<keyword evidence="4" id="KW-1185">Reference proteome</keyword>
<reference evidence="4" key="1">
    <citation type="submission" date="2016-10" db="EMBL/GenBank/DDBJ databases">
        <authorList>
            <person name="Varghese N."/>
            <person name="Submissions S."/>
        </authorList>
    </citation>
    <scope>NUCLEOTIDE SEQUENCE [LARGE SCALE GENOMIC DNA]</scope>
    <source>
        <strain evidence="4">JCM 21621</strain>
    </source>
</reference>
<feature type="region of interest" description="Disordered" evidence="1">
    <location>
        <begin position="584"/>
        <end position="608"/>
    </location>
</feature>
<proteinExistence type="predicted"/>
<sequence length="608" mass="63733">MLKRTLLGAAIASVMFASAANAGVISIIVGQSSNATVTQNSPGDVDQYAPGQGNYKAGTSIETGANYGSRAANITIAQEIFGNLSESTQFDLPDVDYAIDLNKAVNASLGHTIKLTLDRTVAQYANAVTANQIKIGTLPAGQGFTITSGTGVNTLALTLDAAGAAEIASATAAEPGKAVVHFMFRTNNTSNGQPARVDHLRAPLQGDATFVGQSWNPKVSLLNDSLNERRFQVTMSAQLDTTTGPNAGDAKNNDSAQPLMVFTSLPAVYWDVLNTNNYGQYQVLHSLDLANQDKAFDPAVSTQPGLTSPQNYGANYARLGAVRLGVNPDVLNEEGRTVFGFNGSDTLTSYISGNFAGLQSVGLTTDNCQTYASGSAAVAYSWDAAAIAGATGSDGIAKLALNLKNADINQVYNICVKADGVNPMVAQQSFAVGPLKVDFGNVRYVDRVINGGELDHFWKSSCVASLFNLPGGNNQDAFFIRLTNTSDNGRIGKVRGVLFDQNGKRYPDSGSAYITDQSGKSVLKAHETGVYSVTEVAQAFGVNGSDWNGVGGRARLVLEGEFPTCEALGLIRTPNGTLVNMTSTTQGNFNGDSGPSTVTNHKAGNNRN</sequence>
<dbReference type="EMBL" id="FNIJ01000001">
    <property type="protein sequence ID" value="SDN07658.1"/>
    <property type="molecule type" value="Genomic_DNA"/>
</dbReference>
<evidence type="ECO:0000256" key="1">
    <source>
        <dbReference type="SAM" id="MobiDB-lite"/>
    </source>
</evidence>
<dbReference type="OrthoDB" id="7019691at2"/>
<dbReference type="STRING" id="198616.SAMN05216193_10128"/>
<keyword evidence="2" id="KW-0732">Signal</keyword>
<protein>
    <submittedName>
        <fullName evidence="3">Uncharacterized protein</fullName>
    </submittedName>
</protein>
<organism evidence="3 4">
    <name type="scientific">Pseudomonas jinjuensis</name>
    <dbReference type="NCBI Taxonomy" id="198616"/>
    <lineage>
        <taxon>Bacteria</taxon>
        <taxon>Pseudomonadati</taxon>
        <taxon>Pseudomonadota</taxon>
        <taxon>Gammaproteobacteria</taxon>
        <taxon>Pseudomonadales</taxon>
        <taxon>Pseudomonadaceae</taxon>
        <taxon>Pseudomonas</taxon>
    </lineage>
</organism>
<feature type="chain" id="PRO_5017204162" evidence="2">
    <location>
        <begin position="23"/>
        <end position="608"/>
    </location>
</feature>
<name>A0A1G9YEL0_9PSED</name>
<dbReference type="Proteomes" id="UP000242957">
    <property type="component" value="Unassembled WGS sequence"/>
</dbReference>
<evidence type="ECO:0000313" key="3">
    <source>
        <dbReference type="EMBL" id="SDN07658.1"/>
    </source>
</evidence>